<protein>
    <submittedName>
        <fullName evidence="1">Uncharacterized protein</fullName>
    </submittedName>
</protein>
<dbReference type="EMBL" id="GGEC01076205">
    <property type="protein sequence ID" value="MBX56689.1"/>
    <property type="molecule type" value="Transcribed_RNA"/>
</dbReference>
<evidence type="ECO:0000313" key="1">
    <source>
        <dbReference type="EMBL" id="MBX56689.1"/>
    </source>
</evidence>
<reference evidence="1" key="1">
    <citation type="submission" date="2018-02" db="EMBL/GenBank/DDBJ databases">
        <title>Rhizophora mucronata_Transcriptome.</title>
        <authorList>
            <person name="Meera S.P."/>
            <person name="Sreeshan A."/>
            <person name="Augustine A."/>
        </authorList>
    </citation>
    <scope>NUCLEOTIDE SEQUENCE</scope>
    <source>
        <tissue evidence="1">Leaf</tissue>
    </source>
</reference>
<dbReference type="AlphaFoldDB" id="A0A2P2PQ04"/>
<sequence length="45" mass="5044">MLIFFNSYHSSISKTHQFSLFLQLAASRSGGQLLCGLKCYSMIIT</sequence>
<name>A0A2P2PQ04_RHIMU</name>
<proteinExistence type="predicted"/>
<organism evidence="1">
    <name type="scientific">Rhizophora mucronata</name>
    <name type="common">Asiatic mangrove</name>
    <dbReference type="NCBI Taxonomy" id="61149"/>
    <lineage>
        <taxon>Eukaryota</taxon>
        <taxon>Viridiplantae</taxon>
        <taxon>Streptophyta</taxon>
        <taxon>Embryophyta</taxon>
        <taxon>Tracheophyta</taxon>
        <taxon>Spermatophyta</taxon>
        <taxon>Magnoliopsida</taxon>
        <taxon>eudicotyledons</taxon>
        <taxon>Gunneridae</taxon>
        <taxon>Pentapetalae</taxon>
        <taxon>rosids</taxon>
        <taxon>fabids</taxon>
        <taxon>Malpighiales</taxon>
        <taxon>Rhizophoraceae</taxon>
        <taxon>Rhizophora</taxon>
    </lineage>
</organism>
<accession>A0A2P2PQ04</accession>